<evidence type="ECO:0000313" key="9">
    <source>
        <dbReference type="EMBL" id="MCU6742952.1"/>
    </source>
</evidence>
<feature type="transmembrane region" description="Helical" evidence="8">
    <location>
        <begin position="6"/>
        <end position="27"/>
    </location>
</feature>
<keyword evidence="3" id="KW-0813">Transport</keyword>
<dbReference type="PANTHER" id="PTHR36838">
    <property type="entry name" value="AUXIN EFFLUX CARRIER FAMILY PROTEIN"/>
    <property type="match status" value="1"/>
</dbReference>
<feature type="transmembrane region" description="Helical" evidence="8">
    <location>
        <begin position="285"/>
        <end position="304"/>
    </location>
</feature>
<gene>
    <name evidence="9" type="ORF">OCV77_00290</name>
</gene>
<evidence type="ECO:0000256" key="5">
    <source>
        <dbReference type="ARBA" id="ARBA00022692"/>
    </source>
</evidence>
<protein>
    <submittedName>
        <fullName evidence="9">AEC family transporter</fullName>
    </submittedName>
</protein>
<comment type="subcellular location">
    <subcellularLocation>
        <location evidence="1">Cell membrane</location>
        <topology evidence="1">Multi-pass membrane protein</topology>
    </subcellularLocation>
</comment>
<dbReference type="Pfam" id="PF03547">
    <property type="entry name" value="Mem_trans"/>
    <property type="match status" value="1"/>
</dbReference>
<dbReference type="Proteomes" id="UP001652432">
    <property type="component" value="Unassembled WGS sequence"/>
</dbReference>
<dbReference type="InterPro" id="IPR004776">
    <property type="entry name" value="Mem_transp_PIN-like"/>
</dbReference>
<evidence type="ECO:0000256" key="1">
    <source>
        <dbReference type="ARBA" id="ARBA00004651"/>
    </source>
</evidence>
<proteinExistence type="inferred from homology"/>
<keyword evidence="4" id="KW-1003">Cell membrane</keyword>
<keyword evidence="7 8" id="KW-0472">Membrane</keyword>
<evidence type="ECO:0000256" key="7">
    <source>
        <dbReference type="ARBA" id="ARBA00023136"/>
    </source>
</evidence>
<keyword evidence="5 8" id="KW-0812">Transmembrane</keyword>
<evidence type="ECO:0000313" key="10">
    <source>
        <dbReference type="Proteomes" id="UP001652432"/>
    </source>
</evidence>
<evidence type="ECO:0000256" key="3">
    <source>
        <dbReference type="ARBA" id="ARBA00022448"/>
    </source>
</evidence>
<comment type="similarity">
    <text evidence="2">Belongs to the auxin efflux carrier (TC 2.A.69) family.</text>
</comment>
<feature type="transmembrane region" description="Helical" evidence="8">
    <location>
        <begin position="157"/>
        <end position="179"/>
    </location>
</feature>
<feature type="transmembrane region" description="Helical" evidence="8">
    <location>
        <begin position="224"/>
        <end position="243"/>
    </location>
</feature>
<feature type="transmembrane region" description="Helical" evidence="8">
    <location>
        <begin position="124"/>
        <end position="145"/>
    </location>
</feature>
<name>A0ABT2SY77_9FIRM</name>
<sequence length="305" mass="33371">MLLLQQMIIMFLLMSVGFVGSKIGMITEETSKRLSAIVVNIANPAMILVSGISDERMEGRELLSLTVVILAIYAVLLLLAYLLPALLRVDPKSRGVYQAMTVFSNIGFMGYPIIAALYGSSAVLYGALYSIPFNILIYTFGVSALRKKENGAEKKKLSLKEVLNIGVITSIISLILYLWQIRVPGFLTDTLSYLGNLTAPLSMMVIGASMTSISLRELFTDVRLLLFSLIKLLLIPVFGMLLIRQVVTNEVICGVFMIMLATPVGSMTAMLAQEYDGDYETASRGVTLTTLLSVITMPVVSLLLF</sequence>
<dbReference type="InterPro" id="IPR038770">
    <property type="entry name" value="Na+/solute_symporter_sf"/>
</dbReference>
<evidence type="ECO:0000256" key="2">
    <source>
        <dbReference type="ARBA" id="ARBA00010145"/>
    </source>
</evidence>
<feature type="transmembrane region" description="Helical" evidence="8">
    <location>
        <begin position="34"/>
        <end position="53"/>
    </location>
</feature>
<feature type="transmembrane region" description="Helical" evidence="8">
    <location>
        <begin position="99"/>
        <end position="118"/>
    </location>
</feature>
<dbReference type="RefSeq" id="WP_262572254.1">
    <property type="nucleotide sequence ID" value="NZ_JAOQKJ010000001.1"/>
</dbReference>
<evidence type="ECO:0000256" key="8">
    <source>
        <dbReference type="SAM" id="Phobius"/>
    </source>
</evidence>
<keyword evidence="6 8" id="KW-1133">Transmembrane helix</keyword>
<keyword evidence="10" id="KW-1185">Reference proteome</keyword>
<comment type="caution">
    <text evidence="9">The sequence shown here is derived from an EMBL/GenBank/DDBJ whole genome shotgun (WGS) entry which is preliminary data.</text>
</comment>
<feature type="transmembrane region" description="Helical" evidence="8">
    <location>
        <begin position="65"/>
        <end position="87"/>
    </location>
</feature>
<dbReference type="EMBL" id="JAOQKJ010000001">
    <property type="protein sequence ID" value="MCU6742952.1"/>
    <property type="molecule type" value="Genomic_DNA"/>
</dbReference>
<accession>A0ABT2SY77</accession>
<dbReference type="PANTHER" id="PTHR36838:SF1">
    <property type="entry name" value="SLR1864 PROTEIN"/>
    <property type="match status" value="1"/>
</dbReference>
<dbReference type="Gene3D" id="1.20.1530.20">
    <property type="match status" value="1"/>
</dbReference>
<feature type="transmembrane region" description="Helical" evidence="8">
    <location>
        <begin position="255"/>
        <end position="273"/>
    </location>
</feature>
<evidence type="ECO:0000256" key="6">
    <source>
        <dbReference type="ARBA" id="ARBA00022989"/>
    </source>
</evidence>
<evidence type="ECO:0000256" key="4">
    <source>
        <dbReference type="ARBA" id="ARBA00022475"/>
    </source>
</evidence>
<reference evidence="9 10" key="1">
    <citation type="journal article" date="2021" name="ISME Commun">
        <title>Automated analysis of genomic sequences facilitates high-throughput and comprehensive description of bacteria.</title>
        <authorList>
            <person name="Hitch T.C.A."/>
        </authorList>
    </citation>
    <scope>NUCLEOTIDE SEQUENCE [LARGE SCALE GENOMIC DNA]</scope>
    <source>
        <strain evidence="9 10">Sanger_18</strain>
    </source>
</reference>
<organism evidence="9 10">
    <name type="scientific">Suilimivivens aceti</name>
    <dbReference type="NCBI Taxonomy" id="2981774"/>
    <lineage>
        <taxon>Bacteria</taxon>
        <taxon>Bacillati</taxon>
        <taxon>Bacillota</taxon>
        <taxon>Clostridia</taxon>
        <taxon>Lachnospirales</taxon>
        <taxon>Lachnospiraceae</taxon>
        <taxon>Suilimivivens</taxon>
    </lineage>
</organism>